<dbReference type="AlphaFoldDB" id="A0A317CNZ1"/>
<reference evidence="1 2" key="1">
    <citation type="submission" date="2018-05" db="EMBL/GenBank/DDBJ databases">
        <title>Leucothrix arctica sp. nov., isolated from Arctic seawater.</title>
        <authorList>
            <person name="Choi A."/>
            <person name="Baek K."/>
        </authorList>
    </citation>
    <scope>NUCLEOTIDE SEQUENCE [LARGE SCALE GENOMIC DNA]</scope>
    <source>
        <strain evidence="1 2">JCM 18388</strain>
    </source>
</reference>
<dbReference type="Proteomes" id="UP000245539">
    <property type="component" value="Unassembled WGS sequence"/>
</dbReference>
<dbReference type="Gene3D" id="3.40.50.1820">
    <property type="entry name" value="alpha/beta hydrolase"/>
    <property type="match status" value="1"/>
</dbReference>
<dbReference type="InterPro" id="IPR029058">
    <property type="entry name" value="AB_hydrolase_fold"/>
</dbReference>
<evidence type="ECO:0008006" key="3">
    <source>
        <dbReference type="Google" id="ProtNLM"/>
    </source>
</evidence>
<proteinExistence type="predicted"/>
<evidence type="ECO:0000313" key="2">
    <source>
        <dbReference type="Proteomes" id="UP000245539"/>
    </source>
</evidence>
<sequence length="96" mass="11030">MVMNLEPTLTSVNGTQLEYVDTGEGAPIIFVHGHLSDYRTWVELFDLFSDSFRCIAYTQRYFEPNLANADNIIMSVDEHIEDLCQFIETLDCEAVF</sequence>
<protein>
    <recommendedName>
        <fullName evidence="3">Alpha/beta hydrolase</fullName>
    </recommendedName>
</protein>
<keyword evidence="2" id="KW-1185">Reference proteome</keyword>
<name>A0A317CNZ1_9GAMM</name>
<comment type="caution">
    <text evidence="1">The sequence shown here is derived from an EMBL/GenBank/DDBJ whole genome shotgun (WGS) entry which is preliminary data.</text>
</comment>
<dbReference type="EMBL" id="QGKM01000019">
    <property type="protein sequence ID" value="PWQ98042.1"/>
    <property type="molecule type" value="Genomic_DNA"/>
</dbReference>
<organism evidence="1 2">
    <name type="scientific">Leucothrix pacifica</name>
    <dbReference type="NCBI Taxonomy" id="1247513"/>
    <lineage>
        <taxon>Bacteria</taxon>
        <taxon>Pseudomonadati</taxon>
        <taxon>Pseudomonadota</taxon>
        <taxon>Gammaproteobacteria</taxon>
        <taxon>Thiotrichales</taxon>
        <taxon>Thiotrichaceae</taxon>
        <taxon>Leucothrix</taxon>
    </lineage>
</organism>
<accession>A0A317CNZ1</accession>
<dbReference type="SUPFAM" id="SSF53474">
    <property type="entry name" value="alpha/beta-Hydrolases"/>
    <property type="match status" value="1"/>
</dbReference>
<evidence type="ECO:0000313" key="1">
    <source>
        <dbReference type="EMBL" id="PWQ98042.1"/>
    </source>
</evidence>
<gene>
    <name evidence="1" type="ORF">DKW60_08865</name>
</gene>